<accession>A0A7J3X682</accession>
<keyword evidence="2" id="KW-0378">Hydrolase</keyword>
<proteinExistence type="predicted"/>
<keyword evidence="1" id="KW-0812">Transmembrane</keyword>
<dbReference type="EMBL" id="DRZM01000093">
    <property type="protein sequence ID" value="HHP04730.1"/>
    <property type="molecule type" value="Genomic_DNA"/>
</dbReference>
<keyword evidence="2" id="KW-0645">Protease</keyword>
<reference evidence="2" key="1">
    <citation type="journal article" date="2020" name="mSystems">
        <title>Genome- and Community-Level Interaction Insights into Carbon Utilization and Element Cycling Functions of Hydrothermarchaeota in Hydrothermal Sediment.</title>
        <authorList>
            <person name="Zhou Z."/>
            <person name="Liu Y."/>
            <person name="Xu W."/>
            <person name="Pan J."/>
            <person name="Luo Z.H."/>
            <person name="Li M."/>
        </authorList>
    </citation>
    <scope>NUCLEOTIDE SEQUENCE [LARGE SCALE GENOMIC DNA]</scope>
    <source>
        <strain evidence="2">SpSt-1125</strain>
    </source>
</reference>
<dbReference type="SUPFAM" id="SSF49464">
    <property type="entry name" value="Carboxypeptidase regulatory domain-like"/>
    <property type="match status" value="1"/>
</dbReference>
<sequence>MLGVARQLQALLLVALLAPLALAQPTVRIRAENGEPLVGALVRVTTLDGRVIEFALSPGAPFTVKDVVLGKLTVEVVSWKGVPIGYKKTLEVREDVTILVPGVNTAIIKVVGSRGQGLAGARVEVYYGGALVESGATDEGGVYRTTLPTATYRVVAEYGGRRAEAQAQLPGEVTLSLDVFTTVAGVPLSPSEVLGVVALAALLALAVSIAAYEYSVWRRRRIAKVVAPPA</sequence>
<evidence type="ECO:0000313" key="2">
    <source>
        <dbReference type="EMBL" id="HHP04730.1"/>
    </source>
</evidence>
<organism evidence="2">
    <name type="scientific">Thermofilum pendens</name>
    <dbReference type="NCBI Taxonomy" id="2269"/>
    <lineage>
        <taxon>Archaea</taxon>
        <taxon>Thermoproteota</taxon>
        <taxon>Thermoprotei</taxon>
        <taxon>Thermofilales</taxon>
        <taxon>Thermofilaceae</taxon>
        <taxon>Thermofilum</taxon>
    </lineage>
</organism>
<keyword evidence="1" id="KW-1133">Transmembrane helix</keyword>
<name>A0A7J3X682_THEPE</name>
<gene>
    <name evidence="2" type="ORF">ENM88_03150</name>
</gene>
<dbReference type="InterPro" id="IPR008969">
    <property type="entry name" value="CarboxyPept-like_regulatory"/>
</dbReference>
<keyword evidence="1" id="KW-0472">Membrane</keyword>
<keyword evidence="2" id="KW-0121">Carboxypeptidase</keyword>
<evidence type="ECO:0000256" key="1">
    <source>
        <dbReference type="SAM" id="Phobius"/>
    </source>
</evidence>
<feature type="transmembrane region" description="Helical" evidence="1">
    <location>
        <begin position="193"/>
        <end position="214"/>
    </location>
</feature>
<dbReference type="AlphaFoldDB" id="A0A7J3X682"/>
<protein>
    <submittedName>
        <fullName evidence="2">Carboxypeptidase regulatory-like domain-containing protein</fullName>
    </submittedName>
</protein>
<comment type="caution">
    <text evidence="2">The sequence shown here is derived from an EMBL/GenBank/DDBJ whole genome shotgun (WGS) entry which is preliminary data.</text>
</comment>
<dbReference type="GO" id="GO:0004180">
    <property type="term" value="F:carboxypeptidase activity"/>
    <property type="evidence" value="ECO:0007669"/>
    <property type="project" value="UniProtKB-KW"/>
</dbReference>